<evidence type="ECO:0000256" key="1">
    <source>
        <dbReference type="SAM" id="MobiDB-lite"/>
    </source>
</evidence>
<feature type="region of interest" description="Disordered" evidence="1">
    <location>
        <begin position="1"/>
        <end position="29"/>
    </location>
</feature>
<feature type="compositionally biased region" description="Basic and acidic residues" evidence="1">
    <location>
        <begin position="20"/>
        <end position="29"/>
    </location>
</feature>
<sequence>MSTRLQERIAKGMSSSQKTGKKDMKVGKNDEVITASKQLTLAEATPLKYAGDAGGESAMLTELRKLRQENSDSFRELKTSLCRLNRRKNQQLNPAEIRAFVHGEYREARAAGVTGWLKILKRLAATSLGHNKVPDG</sequence>
<dbReference type="AlphaFoldDB" id="A0A4U5VF92"/>
<evidence type="ECO:0000313" key="3">
    <source>
        <dbReference type="Proteomes" id="UP000298787"/>
    </source>
</evidence>
<proteinExistence type="predicted"/>
<gene>
    <name evidence="2" type="ORF">D9C73_020777</name>
</gene>
<dbReference type="Proteomes" id="UP000298787">
    <property type="component" value="Chromosome 18"/>
</dbReference>
<protein>
    <submittedName>
        <fullName evidence="2">Uncharacterized protein</fullName>
    </submittedName>
</protein>
<dbReference type="EMBL" id="CM014095">
    <property type="protein sequence ID" value="TKS86659.1"/>
    <property type="molecule type" value="Genomic_DNA"/>
</dbReference>
<organism evidence="2 3">
    <name type="scientific">Collichthys lucidus</name>
    <name type="common">Big head croaker</name>
    <name type="synonym">Sciaena lucida</name>
    <dbReference type="NCBI Taxonomy" id="240159"/>
    <lineage>
        <taxon>Eukaryota</taxon>
        <taxon>Metazoa</taxon>
        <taxon>Chordata</taxon>
        <taxon>Craniata</taxon>
        <taxon>Vertebrata</taxon>
        <taxon>Euteleostomi</taxon>
        <taxon>Actinopterygii</taxon>
        <taxon>Neopterygii</taxon>
        <taxon>Teleostei</taxon>
        <taxon>Neoteleostei</taxon>
        <taxon>Acanthomorphata</taxon>
        <taxon>Eupercaria</taxon>
        <taxon>Sciaenidae</taxon>
        <taxon>Collichthys</taxon>
    </lineage>
</organism>
<reference evidence="2 3" key="1">
    <citation type="submission" date="2019-01" db="EMBL/GenBank/DDBJ databases">
        <title>Genome Assembly of Collichthys lucidus.</title>
        <authorList>
            <person name="Cai M."/>
            <person name="Xiao S."/>
        </authorList>
    </citation>
    <scope>NUCLEOTIDE SEQUENCE [LARGE SCALE GENOMIC DNA]</scope>
    <source>
        <strain evidence="2">JT15FE1705JMU</strain>
        <tissue evidence="2">Muscle</tissue>
    </source>
</reference>
<feature type="compositionally biased region" description="Basic and acidic residues" evidence="1">
    <location>
        <begin position="1"/>
        <end position="10"/>
    </location>
</feature>
<name>A0A4U5VF92_COLLU</name>
<evidence type="ECO:0000313" key="2">
    <source>
        <dbReference type="EMBL" id="TKS86659.1"/>
    </source>
</evidence>
<keyword evidence="3" id="KW-1185">Reference proteome</keyword>
<accession>A0A4U5VF92</accession>